<keyword evidence="2" id="KW-1185">Reference proteome</keyword>
<reference evidence="1 2" key="1">
    <citation type="submission" date="2023-11" db="EMBL/GenBank/DDBJ databases">
        <authorList>
            <person name="Okamura Y."/>
        </authorList>
    </citation>
    <scope>NUCLEOTIDE SEQUENCE [LARGE SCALE GENOMIC DNA]</scope>
</reference>
<sequence length="113" mass="12404">MSNATRVKNEIVDISFSYSPYWNKQLGVDADSIRVVVVLAGRSASRSCIAARSRTRSRMTLALNLAMGRRGPGCAASSARSLLMHYPPLPSFRLAEITSALHFDQPYAPYIIS</sequence>
<protein>
    <submittedName>
        <fullName evidence="1">Uncharacterized protein</fullName>
    </submittedName>
</protein>
<name>A0AAV1JZN2_9NEOP</name>
<comment type="caution">
    <text evidence="1">The sequence shown here is derived from an EMBL/GenBank/DDBJ whole genome shotgun (WGS) entry which is preliminary data.</text>
</comment>
<dbReference type="Proteomes" id="UP001497472">
    <property type="component" value="Unassembled WGS sequence"/>
</dbReference>
<evidence type="ECO:0000313" key="1">
    <source>
        <dbReference type="EMBL" id="CAK1553884.1"/>
    </source>
</evidence>
<organism evidence="1 2">
    <name type="scientific">Leptosia nina</name>
    <dbReference type="NCBI Taxonomy" id="320188"/>
    <lineage>
        <taxon>Eukaryota</taxon>
        <taxon>Metazoa</taxon>
        <taxon>Ecdysozoa</taxon>
        <taxon>Arthropoda</taxon>
        <taxon>Hexapoda</taxon>
        <taxon>Insecta</taxon>
        <taxon>Pterygota</taxon>
        <taxon>Neoptera</taxon>
        <taxon>Endopterygota</taxon>
        <taxon>Lepidoptera</taxon>
        <taxon>Glossata</taxon>
        <taxon>Ditrysia</taxon>
        <taxon>Papilionoidea</taxon>
        <taxon>Pieridae</taxon>
        <taxon>Pierinae</taxon>
        <taxon>Leptosia</taxon>
    </lineage>
</organism>
<dbReference type="EMBL" id="CAVLEF010000263">
    <property type="protein sequence ID" value="CAK1553884.1"/>
    <property type="molecule type" value="Genomic_DNA"/>
</dbReference>
<dbReference type="AlphaFoldDB" id="A0AAV1JZN2"/>
<accession>A0AAV1JZN2</accession>
<evidence type="ECO:0000313" key="2">
    <source>
        <dbReference type="Proteomes" id="UP001497472"/>
    </source>
</evidence>
<gene>
    <name evidence="1" type="ORF">LNINA_LOCUS12846</name>
</gene>
<proteinExistence type="predicted"/>